<evidence type="ECO:0000313" key="13">
    <source>
        <dbReference type="EMBL" id="EEO40689.1"/>
    </source>
</evidence>
<dbReference type="PANTHER" id="PTHR20857">
    <property type="entry name" value="THIAMINE-PHOSPHATE PYROPHOSPHORYLASE"/>
    <property type="match status" value="1"/>
</dbReference>
<dbReference type="GO" id="GO:0009228">
    <property type="term" value="P:thiamine biosynthetic process"/>
    <property type="evidence" value="ECO:0007669"/>
    <property type="project" value="UniProtKB-KW"/>
</dbReference>
<feature type="binding site" evidence="9">
    <location>
        <position position="70"/>
    </location>
    <ligand>
        <name>4-amino-2-methyl-5-(diphosphooxymethyl)pyrimidine</name>
        <dbReference type="ChEBI" id="CHEBI:57841"/>
    </ligand>
</feature>
<dbReference type="GO" id="GO:0004789">
    <property type="term" value="F:thiamine-phosphate diphosphorylase activity"/>
    <property type="evidence" value="ECO:0007669"/>
    <property type="project" value="UniProtKB-UniRule"/>
</dbReference>
<sequence>MDLKDCKIYLVTDEKSCNGKDFYKCIEEAIKGGVKIVQLREKTLSTKDFFIKALKVKEICKSYGVLFIINDRLDITQAVEADGVHLGQSDMPIEKAREILKNKFLIGATARNIEEAKKAELLGADYIGSGAIFGTSTKDNAKKLEMEDLKKIVNSVKIPVFAIGGININNVWILKNIGLQGICSVSGILSEKDCKKAVENILKNFN</sequence>
<dbReference type="InterPro" id="IPR013785">
    <property type="entry name" value="Aldolase_TIM"/>
</dbReference>
<evidence type="ECO:0000256" key="10">
    <source>
        <dbReference type="RuleBase" id="RU003826"/>
    </source>
</evidence>
<evidence type="ECO:0000256" key="9">
    <source>
        <dbReference type="HAMAP-Rule" id="MF_00097"/>
    </source>
</evidence>
<dbReference type="InterPro" id="IPR036206">
    <property type="entry name" value="ThiamineP_synth_sf"/>
</dbReference>
<feature type="binding site" evidence="9">
    <location>
        <begin position="185"/>
        <end position="186"/>
    </location>
    <ligand>
        <name>2-[(2R,5Z)-2-carboxy-4-methylthiazol-5(2H)-ylidene]ethyl phosphate</name>
        <dbReference type="ChEBI" id="CHEBI:62899"/>
    </ligand>
</feature>
<evidence type="ECO:0000256" key="11">
    <source>
        <dbReference type="RuleBase" id="RU004253"/>
    </source>
</evidence>
<evidence type="ECO:0000256" key="4">
    <source>
        <dbReference type="ARBA" id="ARBA00022842"/>
    </source>
</evidence>
<keyword evidence="3 9" id="KW-0479">Metal-binding</keyword>
<dbReference type="NCBIfam" id="TIGR00693">
    <property type="entry name" value="thiE"/>
    <property type="match status" value="1"/>
</dbReference>
<evidence type="ECO:0000313" key="14">
    <source>
        <dbReference type="Proteomes" id="UP000004925"/>
    </source>
</evidence>
<comment type="cofactor">
    <cofactor evidence="9">
        <name>Mg(2+)</name>
        <dbReference type="ChEBI" id="CHEBI:18420"/>
    </cofactor>
    <text evidence="9">Binds 1 Mg(2+) ion per subunit.</text>
</comment>
<dbReference type="GO" id="GO:0005737">
    <property type="term" value="C:cytoplasm"/>
    <property type="evidence" value="ECO:0007669"/>
    <property type="project" value="TreeGrafter"/>
</dbReference>
<accession>A0A0M1VVH4</accession>
<feature type="binding site" evidence="9">
    <location>
        <position position="90"/>
    </location>
    <ligand>
        <name>Mg(2+)</name>
        <dbReference type="ChEBI" id="CHEBI:18420"/>
    </ligand>
</feature>
<dbReference type="HOGENOM" id="CLU_018272_3_2_0"/>
<evidence type="ECO:0000256" key="3">
    <source>
        <dbReference type="ARBA" id="ARBA00022723"/>
    </source>
</evidence>
<comment type="caution">
    <text evidence="13">The sequence shown here is derived from an EMBL/GenBank/DDBJ whole genome shotgun (WGS) entry which is preliminary data.</text>
</comment>
<dbReference type="HAMAP" id="MF_00097">
    <property type="entry name" value="TMP_synthase"/>
    <property type="match status" value="1"/>
</dbReference>
<evidence type="ECO:0000256" key="7">
    <source>
        <dbReference type="ARBA" id="ARBA00047851"/>
    </source>
</evidence>
<feature type="domain" description="Thiamine phosphate synthase/TenI" evidence="12">
    <location>
        <begin position="8"/>
        <end position="188"/>
    </location>
</feature>
<dbReference type="Gene3D" id="3.20.20.70">
    <property type="entry name" value="Aldolase class I"/>
    <property type="match status" value="1"/>
</dbReference>
<dbReference type="CDD" id="cd00564">
    <property type="entry name" value="TMP_TenI"/>
    <property type="match status" value="1"/>
</dbReference>
<organism evidence="13 14">
    <name type="scientific">Fusobacterium vincentii 4_1_13</name>
    <dbReference type="NCBI Taxonomy" id="469606"/>
    <lineage>
        <taxon>Bacteria</taxon>
        <taxon>Fusobacteriati</taxon>
        <taxon>Fusobacteriota</taxon>
        <taxon>Fusobacteriia</taxon>
        <taxon>Fusobacteriales</taxon>
        <taxon>Fusobacteriaceae</taxon>
        <taxon>Fusobacterium</taxon>
    </lineage>
</organism>
<dbReference type="Pfam" id="PF02581">
    <property type="entry name" value="TMP-TENI"/>
    <property type="match status" value="1"/>
</dbReference>
<comment type="catalytic activity">
    <reaction evidence="6 9 10">
        <text>4-methyl-5-(2-phosphooxyethyl)-thiazole + 4-amino-2-methyl-5-(diphosphooxymethyl)pyrimidine + H(+) = thiamine phosphate + diphosphate</text>
        <dbReference type="Rhea" id="RHEA:22328"/>
        <dbReference type="ChEBI" id="CHEBI:15378"/>
        <dbReference type="ChEBI" id="CHEBI:33019"/>
        <dbReference type="ChEBI" id="CHEBI:37575"/>
        <dbReference type="ChEBI" id="CHEBI:57841"/>
        <dbReference type="ChEBI" id="CHEBI:58296"/>
        <dbReference type="EC" id="2.5.1.3"/>
    </reaction>
</comment>
<dbReference type="GO" id="GO:0009229">
    <property type="term" value="P:thiamine diphosphate biosynthetic process"/>
    <property type="evidence" value="ECO:0007669"/>
    <property type="project" value="UniProtKB-UniRule"/>
</dbReference>
<dbReference type="eggNOG" id="COG0352">
    <property type="taxonomic scope" value="Bacteria"/>
</dbReference>
<comment type="pathway">
    <text evidence="1 9 11">Cofactor biosynthesis; thiamine diphosphate biosynthesis; thiamine phosphate from 4-amino-2-methyl-5-diphosphomethylpyrimidine and 4-methyl-5-(2-phosphoethyl)-thiazole: step 1/1.</text>
</comment>
<keyword evidence="2 9" id="KW-0808">Transferase</keyword>
<feature type="binding site" evidence="9">
    <location>
        <position position="71"/>
    </location>
    <ligand>
        <name>Mg(2+)</name>
        <dbReference type="ChEBI" id="CHEBI:18420"/>
    </ligand>
</feature>
<keyword evidence="4 9" id="KW-0460">Magnesium</keyword>
<feature type="binding site" evidence="9">
    <location>
        <position position="138"/>
    </location>
    <ligand>
        <name>4-amino-2-methyl-5-(diphosphooxymethyl)pyrimidine</name>
        <dbReference type="ChEBI" id="CHEBI:57841"/>
    </ligand>
</feature>
<dbReference type="SUPFAM" id="SSF51391">
    <property type="entry name" value="Thiamin phosphate synthase"/>
    <property type="match status" value="1"/>
</dbReference>
<dbReference type="InterPro" id="IPR022998">
    <property type="entry name" value="ThiamineP_synth_TenI"/>
</dbReference>
<evidence type="ECO:0000256" key="5">
    <source>
        <dbReference type="ARBA" id="ARBA00022977"/>
    </source>
</evidence>
<dbReference type="PANTHER" id="PTHR20857:SF23">
    <property type="entry name" value="THIAMINE BIOSYNTHETIC BIFUNCTIONAL ENZYME"/>
    <property type="match status" value="1"/>
</dbReference>
<evidence type="ECO:0000256" key="1">
    <source>
        <dbReference type="ARBA" id="ARBA00005165"/>
    </source>
</evidence>
<evidence type="ECO:0000259" key="12">
    <source>
        <dbReference type="Pfam" id="PF02581"/>
    </source>
</evidence>
<feature type="binding site" evidence="9">
    <location>
        <position position="109"/>
    </location>
    <ligand>
        <name>4-amino-2-methyl-5-(diphosphooxymethyl)pyrimidine</name>
        <dbReference type="ChEBI" id="CHEBI:57841"/>
    </ligand>
</feature>
<dbReference type="EC" id="2.5.1.3" evidence="9"/>
<gene>
    <name evidence="9" type="primary">thiE</name>
    <name evidence="13" type="ORF">FSCG_01402</name>
</gene>
<comment type="catalytic activity">
    <reaction evidence="8 9 10">
        <text>2-[(2R,5Z)-2-carboxy-4-methylthiazol-5(2H)-ylidene]ethyl phosphate + 4-amino-2-methyl-5-(diphosphooxymethyl)pyrimidine + 2 H(+) = thiamine phosphate + CO2 + diphosphate</text>
        <dbReference type="Rhea" id="RHEA:47844"/>
        <dbReference type="ChEBI" id="CHEBI:15378"/>
        <dbReference type="ChEBI" id="CHEBI:16526"/>
        <dbReference type="ChEBI" id="CHEBI:33019"/>
        <dbReference type="ChEBI" id="CHEBI:37575"/>
        <dbReference type="ChEBI" id="CHEBI:57841"/>
        <dbReference type="ChEBI" id="CHEBI:62899"/>
        <dbReference type="EC" id="2.5.1.3"/>
    </reaction>
</comment>
<dbReference type="FunFam" id="3.20.20.70:FF:000096">
    <property type="entry name" value="Thiamine-phosphate synthase"/>
    <property type="match status" value="1"/>
</dbReference>
<comment type="similarity">
    <text evidence="9 10">Belongs to the thiamine-phosphate synthase family.</text>
</comment>
<feature type="binding site" evidence="9">
    <location>
        <begin position="38"/>
        <end position="42"/>
    </location>
    <ligand>
        <name>4-amino-2-methyl-5-(diphosphooxymethyl)pyrimidine</name>
        <dbReference type="ChEBI" id="CHEBI:57841"/>
    </ligand>
</feature>
<dbReference type="Proteomes" id="UP000004925">
    <property type="component" value="Unassembled WGS sequence"/>
</dbReference>
<dbReference type="EMBL" id="ACDE02000018">
    <property type="protein sequence ID" value="EEO40689.1"/>
    <property type="molecule type" value="Genomic_DNA"/>
</dbReference>
<feature type="binding site" evidence="9">
    <location>
        <begin position="135"/>
        <end position="137"/>
    </location>
    <ligand>
        <name>2-[(2R,5Z)-2-carboxy-4-methylthiazol-5(2H)-ylidene]ethyl phosphate</name>
        <dbReference type="ChEBI" id="CHEBI:62899"/>
    </ligand>
</feature>
<comment type="function">
    <text evidence="9">Condenses 4-methyl-5-(beta-hydroxyethyl)thiazole monophosphate (THZ-P) and 2-methyl-4-amino-5-hydroxymethyl pyrimidine pyrophosphate (HMP-PP) to form thiamine monophosphate (TMP).</text>
</comment>
<dbReference type="InterPro" id="IPR034291">
    <property type="entry name" value="TMP_synthase"/>
</dbReference>
<dbReference type="UniPathway" id="UPA00060">
    <property type="reaction ID" value="UER00141"/>
</dbReference>
<name>A0A0M1VVH4_FUSVC</name>
<dbReference type="GO" id="GO:0000287">
    <property type="term" value="F:magnesium ion binding"/>
    <property type="evidence" value="ECO:0007669"/>
    <property type="project" value="UniProtKB-UniRule"/>
</dbReference>
<feature type="binding site" evidence="9">
    <location>
        <position position="165"/>
    </location>
    <ligand>
        <name>2-[(2R,5Z)-2-carboxy-4-methylthiazol-5(2H)-ylidene]ethyl phosphate</name>
        <dbReference type="ChEBI" id="CHEBI:62899"/>
    </ligand>
</feature>
<protein>
    <recommendedName>
        <fullName evidence="9">Thiamine-phosphate synthase</fullName>
        <shortName evidence="9">TP synthase</shortName>
        <shortName evidence="9">TPS</shortName>
        <ecNumber evidence="9">2.5.1.3</ecNumber>
    </recommendedName>
    <alternativeName>
        <fullName evidence="9">Thiamine-phosphate pyrophosphorylase</fullName>
        <shortName evidence="9">TMP pyrophosphorylase</shortName>
        <shortName evidence="9">TMP-PPase</shortName>
    </alternativeName>
</protein>
<evidence type="ECO:0000256" key="8">
    <source>
        <dbReference type="ARBA" id="ARBA00047883"/>
    </source>
</evidence>
<dbReference type="AlphaFoldDB" id="A0A0M1VVH4"/>
<dbReference type="RefSeq" id="WP_008803274.1">
    <property type="nucleotide sequence ID" value="NZ_KQ235737.1"/>
</dbReference>
<evidence type="ECO:0000256" key="2">
    <source>
        <dbReference type="ARBA" id="ARBA00022679"/>
    </source>
</evidence>
<evidence type="ECO:0000256" key="6">
    <source>
        <dbReference type="ARBA" id="ARBA00047334"/>
    </source>
</evidence>
<comment type="catalytic activity">
    <reaction evidence="7 9 10">
        <text>2-(2-carboxy-4-methylthiazol-5-yl)ethyl phosphate + 4-amino-2-methyl-5-(diphosphooxymethyl)pyrimidine + 2 H(+) = thiamine phosphate + CO2 + diphosphate</text>
        <dbReference type="Rhea" id="RHEA:47848"/>
        <dbReference type="ChEBI" id="CHEBI:15378"/>
        <dbReference type="ChEBI" id="CHEBI:16526"/>
        <dbReference type="ChEBI" id="CHEBI:33019"/>
        <dbReference type="ChEBI" id="CHEBI:37575"/>
        <dbReference type="ChEBI" id="CHEBI:57841"/>
        <dbReference type="ChEBI" id="CHEBI:62890"/>
        <dbReference type="EC" id="2.5.1.3"/>
    </reaction>
</comment>
<proteinExistence type="inferred from homology"/>
<reference evidence="13 14" key="1">
    <citation type="submission" date="2011-10" db="EMBL/GenBank/DDBJ databases">
        <title>The Genome Sequence of Fusobacterium sp. 4_1_13.</title>
        <authorList>
            <consortium name="The Broad Institute Genome Sequencing Platform"/>
            <person name="Earl A."/>
            <person name="Ward D."/>
            <person name="Feldgarden M."/>
            <person name="Gevers D."/>
            <person name="Strauss J."/>
            <person name="Ambrose C."/>
            <person name="Allen-Vercoe E."/>
            <person name="Young S.K."/>
            <person name="Zeng Q."/>
            <person name="Gargeya S."/>
            <person name="Fitzgerald M."/>
            <person name="Haas B."/>
            <person name="Abouelleil A."/>
            <person name="Alvarado L."/>
            <person name="Arachchi H.M."/>
            <person name="Berlin A."/>
            <person name="Brown A."/>
            <person name="Chapman S.B."/>
            <person name="Chen Z."/>
            <person name="Dunbar C."/>
            <person name="Freedman E."/>
            <person name="Gearin G."/>
            <person name="Goldberg J."/>
            <person name="Griggs A."/>
            <person name="Gujja S."/>
            <person name="Heiman D."/>
            <person name="Howarth C."/>
            <person name="Larson L."/>
            <person name="Lui A."/>
            <person name="MacDonald P.J."/>
            <person name="Montmayeur A."/>
            <person name="Murphy C."/>
            <person name="Neiman D."/>
            <person name="Pearson M."/>
            <person name="Priest M."/>
            <person name="Roberts A."/>
            <person name="Saif S."/>
            <person name="Shea T."/>
            <person name="Shenoy N."/>
            <person name="Sisk P."/>
            <person name="Stolte C."/>
            <person name="Sykes S."/>
            <person name="Wortman J."/>
            <person name="Nusbaum C."/>
            <person name="Birren B."/>
        </authorList>
    </citation>
    <scope>NUCLEOTIDE SEQUENCE [LARGE SCALE GENOMIC DNA]</scope>
    <source>
        <strain evidence="13 14">4_1_13</strain>
    </source>
</reference>
<keyword evidence="5 9" id="KW-0784">Thiamine biosynthesis</keyword>